<dbReference type="AlphaFoldDB" id="A0A8S0WPJ1"/>
<name>A0A8S0WPJ1_9FIRM</name>
<keyword evidence="9" id="KW-1185">Reference proteome</keyword>
<organism evidence="7">
    <name type="scientific">Acididesulfobacillus acetoxydans</name>
    <dbReference type="NCBI Taxonomy" id="1561005"/>
    <lineage>
        <taxon>Bacteria</taxon>
        <taxon>Bacillati</taxon>
        <taxon>Bacillota</taxon>
        <taxon>Clostridia</taxon>
        <taxon>Eubacteriales</taxon>
        <taxon>Peptococcaceae</taxon>
        <taxon>Acididesulfobacillus</taxon>
    </lineage>
</organism>
<dbReference type="KEGG" id="aacx:DEACI_2625"/>
<reference evidence="7" key="2">
    <citation type="submission" date="2020-01" db="EMBL/GenBank/DDBJ databases">
        <authorList>
            <person name="Hornung B."/>
        </authorList>
    </citation>
    <scope>NUCLEOTIDE SEQUENCE</scope>
    <source>
        <strain evidence="7">PacBioINE</strain>
    </source>
</reference>
<evidence type="ECO:0000256" key="4">
    <source>
        <dbReference type="ARBA" id="ARBA00023172"/>
    </source>
</evidence>
<evidence type="ECO:0000256" key="1">
    <source>
        <dbReference type="ARBA" id="ARBA00008761"/>
    </source>
</evidence>
<proteinExistence type="inferred from homology"/>
<dbReference type="InterPro" id="IPR001959">
    <property type="entry name" value="Transposase"/>
</dbReference>
<evidence type="ECO:0000313" key="9">
    <source>
        <dbReference type="Proteomes" id="UP001071230"/>
    </source>
</evidence>
<dbReference type="Proteomes" id="UP000836597">
    <property type="component" value="Chromosome"/>
</dbReference>
<dbReference type="Proteomes" id="UP001071230">
    <property type="component" value="Unassembled WGS sequence"/>
</dbReference>
<evidence type="ECO:0000259" key="5">
    <source>
        <dbReference type="Pfam" id="PF01385"/>
    </source>
</evidence>
<feature type="domain" description="Probable transposase IS891/IS1136/IS1341" evidence="5">
    <location>
        <begin position="29"/>
        <end position="142"/>
    </location>
</feature>
<feature type="domain" description="Cas12f1-like TNB" evidence="6">
    <location>
        <begin position="154"/>
        <end position="218"/>
    </location>
</feature>
<evidence type="ECO:0000313" key="8">
    <source>
        <dbReference type="EMBL" id="CEJ08202.1"/>
    </source>
</evidence>
<evidence type="ECO:0000313" key="7">
    <source>
        <dbReference type="EMBL" id="CAA7601954.1"/>
    </source>
</evidence>
<dbReference type="NCBIfam" id="TIGR01766">
    <property type="entry name" value="IS200/IS605 family accessory protein TnpB-like domain"/>
    <property type="match status" value="1"/>
</dbReference>
<dbReference type="GO" id="GO:0032196">
    <property type="term" value="P:transposition"/>
    <property type="evidence" value="ECO:0007669"/>
    <property type="project" value="UniProtKB-KW"/>
</dbReference>
<accession>A0A8S0WPJ1</accession>
<reference evidence="8" key="1">
    <citation type="submission" date="2014-11" db="EMBL/GenBank/DDBJ databases">
        <authorList>
            <person name="Hornung B.V."/>
        </authorList>
    </citation>
    <scope>NUCLEOTIDE SEQUENCE</scope>
    <source>
        <strain evidence="8">INE</strain>
    </source>
</reference>
<protein>
    <submittedName>
        <fullName evidence="7">Transposase IS605, OrfB, C-terminal</fullName>
    </submittedName>
    <submittedName>
        <fullName evidence="8">Transposase, IS605 OrfB</fullName>
    </submittedName>
</protein>
<evidence type="ECO:0000256" key="3">
    <source>
        <dbReference type="ARBA" id="ARBA00023125"/>
    </source>
</evidence>
<dbReference type="GO" id="GO:0006310">
    <property type="term" value="P:DNA recombination"/>
    <property type="evidence" value="ECO:0007669"/>
    <property type="project" value="UniProtKB-KW"/>
</dbReference>
<sequence>MNVHREFPAQAISRVNVKYHGGKWYANLTTEIPEAEPVENAMKAVGIDRGINHFAVLSDETYIDNPKYFRKTEKKLAKEQRRLYRKKKGSHNRGKAKAKVAKVHAKIANQRRDFLHKASAQIVKNHDLIIMEDLRIKNMIRNHKLAKSIQDAGWGKFGDYIECKSLRQGKRHVLVDPKGTSQTCLCGAHVPKDLSVRVHECPVCGLVMDRDLVSAKLILERGLSVMA</sequence>
<keyword evidence="2" id="KW-0815">Transposition</keyword>
<dbReference type="EMBL" id="CDGJ01000078">
    <property type="protein sequence ID" value="CEJ08202.1"/>
    <property type="molecule type" value="Genomic_DNA"/>
</dbReference>
<gene>
    <name evidence="7" type="ORF">DEACI_2625</name>
    <name evidence="8" type="ORF">DEACI_2677</name>
</gene>
<dbReference type="EMBL" id="LR746496">
    <property type="protein sequence ID" value="CAA7601954.1"/>
    <property type="molecule type" value="Genomic_DNA"/>
</dbReference>
<evidence type="ECO:0000259" key="6">
    <source>
        <dbReference type="Pfam" id="PF07282"/>
    </source>
</evidence>
<comment type="similarity">
    <text evidence="1">In the C-terminal section; belongs to the transposase 35 family.</text>
</comment>
<keyword evidence="3" id="KW-0238">DNA-binding</keyword>
<dbReference type="NCBIfam" id="NF040570">
    <property type="entry name" value="guided_TnpB"/>
    <property type="match status" value="1"/>
</dbReference>
<dbReference type="InterPro" id="IPR010095">
    <property type="entry name" value="Cas12f1-like_TNB"/>
</dbReference>
<dbReference type="GO" id="GO:0003677">
    <property type="term" value="F:DNA binding"/>
    <property type="evidence" value="ECO:0007669"/>
    <property type="project" value="UniProtKB-KW"/>
</dbReference>
<dbReference type="Pfam" id="PF07282">
    <property type="entry name" value="Cas12f1-like_TNB"/>
    <property type="match status" value="1"/>
</dbReference>
<dbReference type="Pfam" id="PF01385">
    <property type="entry name" value="OrfB_IS605"/>
    <property type="match status" value="1"/>
</dbReference>
<keyword evidence="4" id="KW-0233">DNA recombination</keyword>
<evidence type="ECO:0000256" key="2">
    <source>
        <dbReference type="ARBA" id="ARBA00022578"/>
    </source>
</evidence>